<sequence length="62" mass="6848">MPIIQIILDSKFNELNSAGVVNTPYINSHHGIIVDFYKNDLAGLTLENNFSFVGFKKSGTTC</sequence>
<reference evidence="1" key="1">
    <citation type="journal article" date="2020" name="Nature">
        <title>Giant virus diversity and host interactions through global metagenomics.</title>
        <authorList>
            <person name="Schulz F."/>
            <person name="Roux S."/>
            <person name="Paez-Espino D."/>
            <person name="Jungbluth S."/>
            <person name="Walsh D.A."/>
            <person name="Denef V.J."/>
            <person name="McMahon K.D."/>
            <person name="Konstantinidis K.T."/>
            <person name="Eloe-Fadrosh E.A."/>
            <person name="Kyrpides N.C."/>
            <person name="Woyke T."/>
        </authorList>
    </citation>
    <scope>NUCLEOTIDE SEQUENCE</scope>
    <source>
        <strain evidence="1">GVMAG-S-ERX556022-25</strain>
    </source>
</reference>
<proteinExistence type="predicted"/>
<dbReference type="AlphaFoldDB" id="A0A6C0AWU0"/>
<accession>A0A6C0AWU0</accession>
<organism evidence="1">
    <name type="scientific">viral metagenome</name>
    <dbReference type="NCBI Taxonomy" id="1070528"/>
    <lineage>
        <taxon>unclassified sequences</taxon>
        <taxon>metagenomes</taxon>
        <taxon>organismal metagenomes</taxon>
    </lineage>
</organism>
<protein>
    <submittedName>
        <fullName evidence="1">Uncharacterized protein</fullName>
    </submittedName>
</protein>
<name>A0A6C0AWU0_9ZZZZ</name>
<evidence type="ECO:0000313" key="1">
    <source>
        <dbReference type="EMBL" id="QHS84419.1"/>
    </source>
</evidence>
<dbReference type="EMBL" id="MN738808">
    <property type="protein sequence ID" value="QHS84419.1"/>
    <property type="molecule type" value="Genomic_DNA"/>
</dbReference>